<gene>
    <name evidence="2" type="ORF">HNR40_008839</name>
</gene>
<sequence>MASRCLYHATAGELAALISAGRLLAELRRGYDELIGGELNPQEVDSWRNSIPSVIGLLLEAGLDDVQVLIELKTPISDVRMDMVLIGSIPGTGQMSLVVVENKQWQWAAPGPAPELVILSRSPNARPYSHPIRQVWDYRQVLVDYIPLVRQAAQVHCIVNMHNAVSANLAAIRPKAVGLEYDTSLVRMFCSDHREQFKKALRAVLSPEKAADHAQEFLETPVLPTESLMALVSESVCERSVFPLLNEQRDAFEYVRGCEREQAGCALGGGPDRGRSGHREERDRRGTAGRAEPARHPCGARHRQQILHADLARQRGEGESACRA</sequence>
<feature type="region of interest" description="Disordered" evidence="1">
    <location>
        <begin position="265"/>
        <end position="304"/>
    </location>
</feature>
<evidence type="ECO:0000313" key="2">
    <source>
        <dbReference type="EMBL" id="MBB5083336.1"/>
    </source>
</evidence>
<accession>A0A7W8EL68</accession>
<reference evidence="2 3" key="1">
    <citation type="submission" date="2020-08" db="EMBL/GenBank/DDBJ databases">
        <title>Genomic Encyclopedia of Type Strains, Phase IV (KMG-IV): sequencing the most valuable type-strain genomes for metagenomic binning, comparative biology and taxonomic classification.</title>
        <authorList>
            <person name="Goeker M."/>
        </authorList>
    </citation>
    <scope>NUCLEOTIDE SEQUENCE [LARGE SCALE GENOMIC DNA]</scope>
    <source>
        <strain evidence="2 3">DSM 45385</strain>
    </source>
</reference>
<dbReference type="AlphaFoldDB" id="A0A7W8EL68"/>
<name>A0A7W8EL68_9ACTN</name>
<dbReference type="EMBL" id="JACHIN010000016">
    <property type="protein sequence ID" value="MBB5083336.1"/>
    <property type="molecule type" value="Genomic_DNA"/>
</dbReference>
<dbReference type="Proteomes" id="UP000568380">
    <property type="component" value="Unassembled WGS sequence"/>
</dbReference>
<evidence type="ECO:0000256" key="1">
    <source>
        <dbReference type="SAM" id="MobiDB-lite"/>
    </source>
</evidence>
<feature type="compositionally biased region" description="Basic and acidic residues" evidence="1">
    <location>
        <begin position="272"/>
        <end position="286"/>
    </location>
</feature>
<dbReference type="RefSeq" id="WP_246510305.1">
    <property type="nucleotide sequence ID" value="NZ_JACHIN010000016.1"/>
</dbReference>
<comment type="caution">
    <text evidence="2">The sequence shown here is derived from an EMBL/GenBank/DDBJ whole genome shotgun (WGS) entry which is preliminary data.</text>
</comment>
<evidence type="ECO:0000313" key="3">
    <source>
        <dbReference type="Proteomes" id="UP000568380"/>
    </source>
</evidence>
<protein>
    <submittedName>
        <fullName evidence="2">Uncharacterized protein</fullName>
    </submittedName>
</protein>
<proteinExistence type="predicted"/>
<keyword evidence="3" id="KW-1185">Reference proteome</keyword>
<organism evidence="2 3">
    <name type="scientific">Nonomuraea endophytica</name>
    <dbReference type="NCBI Taxonomy" id="714136"/>
    <lineage>
        <taxon>Bacteria</taxon>
        <taxon>Bacillati</taxon>
        <taxon>Actinomycetota</taxon>
        <taxon>Actinomycetes</taxon>
        <taxon>Streptosporangiales</taxon>
        <taxon>Streptosporangiaceae</taxon>
        <taxon>Nonomuraea</taxon>
    </lineage>
</organism>